<keyword evidence="4 13" id="KW-0328">Glycosyltransferase</keyword>
<keyword evidence="9" id="KW-1133">Transmembrane helix</keyword>
<proteinExistence type="inferred from homology"/>
<evidence type="ECO:0000256" key="9">
    <source>
        <dbReference type="ARBA" id="ARBA00022989"/>
    </source>
</evidence>
<comment type="similarity">
    <text evidence="3 13">Belongs to the glycosyltransferase 13 family.</text>
</comment>
<dbReference type="Gene3D" id="3.90.550.10">
    <property type="entry name" value="Spore Coat Polysaccharide Biosynthesis Protein SpsA, Chain A"/>
    <property type="match status" value="1"/>
</dbReference>
<dbReference type="SUPFAM" id="SSF53448">
    <property type="entry name" value="Nucleotide-diphospho-sugar transferases"/>
    <property type="match status" value="1"/>
</dbReference>
<dbReference type="EC" id="2.4.1.101" evidence="13"/>
<keyword evidence="10 13" id="KW-0333">Golgi apparatus</keyword>
<evidence type="ECO:0000256" key="13">
    <source>
        <dbReference type="RuleBase" id="RU368119"/>
    </source>
</evidence>
<organism evidence="15">
    <name type="scientific">Graphocephala atropunctata</name>
    <dbReference type="NCBI Taxonomy" id="36148"/>
    <lineage>
        <taxon>Eukaryota</taxon>
        <taxon>Metazoa</taxon>
        <taxon>Ecdysozoa</taxon>
        <taxon>Arthropoda</taxon>
        <taxon>Hexapoda</taxon>
        <taxon>Insecta</taxon>
        <taxon>Pterygota</taxon>
        <taxon>Neoptera</taxon>
        <taxon>Paraneoptera</taxon>
        <taxon>Hemiptera</taxon>
        <taxon>Auchenorrhyncha</taxon>
        <taxon>Membracoidea</taxon>
        <taxon>Cicadellidae</taxon>
        <taxon>Cicadellinae</taxon>
        <taxon>Cicadellini</taxon>
        <taxon>Graphocephala</taxon>
    </lineage>
</organism>
<dbReference type="GO" id="GO:0030145">
    <property type="term" value="F:manganese ion binding"/>
    <property type="evidence" value="ECO:0007669"/>
    <property type="project" value="UniProtKB-UniRule"/>
</dbReference>
<evidence type="ECO:0000259" key="14">
    <source>
        <dbReference type="Pfam" id="PF15711"/>
    </source>
</evidence>
<comment type="pathway">
    <text evidence="2 13">Protein modification; protein glycosylation.</text>
</comment>
<dbReference type="Pfam" id="PF03071">
    <property type="entry name" value="GNT-I"/>
    <property type="match status" value="1"/>
</dbReference>
<evidence type="ECO:0000256" key="3">
    <source>
        <dbReference type="ARBA" id="ARBA00006492"/>
    </source>
</evidence>
<dbReference type="InterPro" id="IPR039477">
    <property type="entry name" value="ILEI/PANDER_dom"/>
</dbReference>
<evidence type="ECO:0000256" key="10">
    <source>
        <dbReference type="ARBA" id="ARBA00023034"/>
    </source>
</evidence>
<evidence type="ECO:0000256" key="8">
    <source>
        <dbReference type="ARBA" id="ARBA00022968"/>
    </source>
</evidence>
<accession>A0A1B6KQP2</accession>
<comment type="function">
    <text evidence="13">Initiates complex N-linked carbohydrate formation. Essential for the conversion of high-mannose to hybrid and complex N-glycans.</text>
</comment>
<dbReference type="PROSITE" id="PS52031">
    <property type="entry name" value="GG_LECTIN"/>
    <property type="match status" value="1"/>
</dbReference>
<dbReference type="PANTHER" id="PTHR46396:SF2">
    <property type="entry name" value="ILEI_PANDER DOMAIN-CONTAINING PROTEIN"/>
    <property type="match status" value="1"/>
</dbReference>
<comment type="subcellular location">
    <subcellularLocation>
        <location evidence="1 13">Golgi apparatus membrane</location>
        <topology evidence="1 13">Single-pass type II membrane protein</topology>
    </subcellularLocation>
</comment>
<comment type="catalytic activity">
    <reaction evidence="13">
        <text>N(4)-(alpha-D-Man-(1-&gt;3)-[alpha-D-Man-(1-&gt;3)-[alpha-D-Man-(1-&gt;6)]-alpha-D-Man-(1-&gt;6)]-beta-D-Man-(1-&gt;4)-beta-D-GlcNAc-(1-&gt;4)-beta-D-GlcNAc)-L-asparaginyl-[protein] (N-glucan mannose isomer 5A1,2) + UDP-N-acetyl-alpha-D-glucosamine = N(4)-{beta-D-GlcNAc-(1-&gt;2)-alpha-D-Man-(1-&gt;3)-[alpha-D-Man-(1-&gt;3)-[alpha-D-Man-(1-&gt;6)]-alpha-D-Man-(1-&gt;6)]-beta-D-Man-(1-&gt;4)-beta-D-GlcNAc-(1-&gt;4)-beta-D-GlcNAc}-L-asparaginyl-[protein] + UDP + H(+)</text>
        <dbReference type="Rhea" id="RHEA:11456"/>
        <dbReference type="Rhea" id="RHEA-COMP:14367"/>
        <dbReference type="Rhea" id="RHEA-COMP:14368"/>
        <dbReference type="ChEBI" id="CHEBI:15378"/>
        <dbReference type="ChEBI" id="CHEBI:57705"/>
        <dbReference type="ChEBI" id="CHEBI:58223"/>
        <dbReference type="ChEBI" id="CHEBI:59087"/>
        <dbReference type="ChEBI" id="CHEBI:60625"/>
        <dbReference type="EC" id="2.4.1.101"/>
    </reaction>
</comment>
<dbReference type="GO" id="GO:0016266">
    <property type="term" value="P:protein O-linked glycosylation via N-acetyl-galactosamine"/>
    <property type="evidence" value="ECO:0007669"/>
    <property type="project" value="TreeGrafter"/>
</dbReference>
<evidence type="ECO:0000313" key="15">
    <source>
        <dbReference type="EMBL" id="JAT13751.1"/>
    </source>
</evidence>
<comment type="cofactor">
    <cofactor evidence="13">
        <name>Mn(2+)</name>
        <dbReference type="ChEBI" id="CHEBI:29035"/>
    </cofactor>
    <text evidence="13">The cofactor is mostly bound to the substrate.</text>
</comment>
<dbReference type="GO" id="GO:0047223">
    <property type="term" value="F:beta-1,3-galactosyl-O-glycosyl-glycoprotein beta-1,3-N-acetylglucosaminyltransferase activity"/>
    <property type="evidence" value="ECO:0007669"/>
    <property type="project" value="TreeGrafter"/>
</dbReference>
<dbReference type="InterPro" id="IPR029044">
    <property type="entry name" value="Nucleotide-diphossugar_trans"/>
</dbReference>
<keyword evidence="7 13" id="KW-0479">Metal-binding</keyword>
<keyword evidence="12 13" id="KW-0464">Manganese</keyword>
<evidence type="ECO:0000256" key="5">
    <source>
        <dbReference type="ARBA" id="ARBA00022679"/>
    </source>
</evidence>
<dbReference type="AlphaFoldDB" id="A0A1B6KQP2"/>
<evidence type="ECO:0000256" key="6">
    <source>
        <dbReference type="ARBA" id="ARBA00022692"/>
    </source>
</evidence>
<dbReference type="UniPathway" id="UPA00378"/>
<keyword evidence="8 13" id="KW-0735">Signal-anchor</keyword>
<name>A0A1B6KQP2_9HEMI</name>
<dbReference type="EMBL" id="GEBQ01026226">
    <property type="protein sequence ID" value="JAT13751.1"/>
    <property type="molecule type" value="Transcribed_RNA"/>
</dbReference>
<sequence>MHKLERPKNTYPQVRASLLFAAATLIILLVSSTQNWLSYLFDEANAQQNGNDSSFNTSLTEVGERRSIQDFIEVSEILPNCGIKEQCPEDSFPVHIYTGQDKDDQPKLCIHGKYLIGNNINGGGRGLNAAIVDAVHFQVVAVHNFDLYSQNSTSLELWLAKQVMDNDIIIVFTFDEASKELSRKAKMSLYRLGSGKIQDLQFRSQWYMISQKGINGFTSLEKLTFAKNEHWGEAIDERLCVPRQIPAVTIAPDPPPRANPLRENFCDSVKKMKCKEFCGAIAQHEAIYPALLTNRSLIGNAVYSTPILVVGGTSLASLSLTLQTLIHQPGIHSPSVLVLYLETETEMADLVRLFSFQAIPVNSTANNEHILQGLRLVRKKFPNKKYVIVLDEGLMVSPDFLFYMAQLSFLLEKDDSIFAISAWNPNGYKNVSSDPHLVYRSEHFPGLGFLLPLSIFDKYLEANFSSCCSHQSVLGWDVSGNVVFPDVSRLLRRSSDFIHSSPDDLEYQLFSHPRETNVDVSAWIERPQELTKDRYFQQLVNLIQESTTFHLSDSDLHLCQEGTNAAVMRMLQEFSGKVLAIYYQEMNYGNCTTLRTIAKCFGIYVPTNIKPQGLYLDLFRFAVEKNTVMLVESKSPFFKSKTQSVTN</sequence>
<dbReference type="GO" id="GO:0000139">
    <property type="term" value="C:Golgi membrane"/>
    <property type="evidence" value="ECO:0007669"/>
    <property type="project" value="UniProtKB-SubCell"/>
</dbReference>
<gene>
    <name evidence="15" type="ORF">g.3222</name>
</gene>
<feature type="domain" description="ILEI/PANDER" evidence="14">
    <location>
        <begin position="125"/>
        <end position="213"/>
    </location>
</feature>
<evidence type="ECO:0000256" key="1">
    <source>
        <dbReference type="ARBA" id="ARBA00004323"/>
    </source>
</evidence>
<evidence type="ECO:0000256" key="11">
    <source>
        <dbReference type="ARBA" id="ARBA00023136"/>
    </source>
</evidence>
<dbReference type="InterPro" id="IPR052463">
    <property type="entry name" value="O-linked_mannose_GnT"/>
</dbReference>
<evidence type="ECO:0000256" key="7">
    <source>
        <dbReference type="ARBA" id="ARBA00022723"/>
    </source>
</evidence>
<keyword evidence="11" id="KW-0472">Membrane</keyword>
<keyword evidence="5" id="KW-0808">Transferase</keyword>
<reference evidence="15" key="1">
    <citation type="submission" date="2015-11" db="EMBL/GenBank/DDBJ databases">
        <title>De novo transcriptome assembly of four potential Pierce s Disease insect vectors from Arizona vineyards.</title>
        <authorList>
            <person name="Tassone E.E."/>
        </authorList>
    </citation>
    <scope>NUCLEOTIDE SEQUENCE</scope>
</reference>
<dbReference type="PANTHER" id="PTHR46396">
    <property type="entry name" value="PROTEIN O-LINKED-MANNOSE BETA-1,2-N-ACETYLGLUCOSAMINYLTRANSFERASE 1"/>
    <property type="match status" value="1"/>
</dbReference>
<evidence type="ECO:0000256" key="2">
    <source>
        <dbReference type="ARBA" id="ARBA00004922"/>
    </source>
</evidence>
<protein>
    <recommendedName>
        <fullName evidence="13">Alpha-1,3-mannosyl-glycoprotein 2-beta-N-acetylglucosaminyltransferase</fullName>
        <shortName evidence="13">GNT-I</shortName>
        <shortName evidence="13">GlcNAc-T I</shortName>
        <ecNumber evidence="13">2.4.1.101</ecNumber>
    </recommendedName>
    <alternativeName>
        <fullName evidence="13">N-glycosyl-oligosaccharide-glycoprotein N-acetylglucosaminyltransferase I</fullName>
    </alternativeName>
</protein>
<dbReference type="InterPro" id="IPR004139">
    <property type="entry name" value="Glyco_trans_13"/>
</dbReference>
<dbReference type="Pfam" id="PF15711">
    <property type="entry name" value="ILEI"/>
    <property type="match status" value="1"/>
</dbReference>
<evidence type="ECO:0000256" key="12">
    <source>
        <dbReference type="ARBA" id="ARBA00023211"/>
    </source>
</evidence>
<evidence type="ECO:0000256" key="4">
    <source>
        <dbReference type="ARBA" id="ARBA00022676"/>
    </source>
</evidence>
<dbReference type="GO" id="GO:0003827">
    <property type="term" value="F:alpha-1,3-mannosylglycoprotein 2-beta-N-acetylglucosaminyltransferase activity"/>
    <property type="evidence" value="ECO:0007669"/>
    <property type="project" value="UniProtKB-UniRule"/>
</dbReference>
<keyword evidence="6" id="KW-0812">Transmembrane</keyword>